<dbReference type="RefSeq" id="WP_261966684.1">
    <property type="nucleotide sequence ID" value="NZ_JAHHZF010000001.1"/>
</dbReference>
<dbReference type="AlphaFoldDB" id="A0A947D4H8"/>
<gene>
    <name evidence="2" type="ORF">KL771_00920</name>
</gene>
<dbReference type="Proteomes" id="UP000766595">
    <property type="component" value="Unassembled WGS sequence"/>
</dbReference>
<feature type="compositionally biased region" description="Basic and acidic residues" evidence="1">
    <location>
        <begin position="84"/>
        <end position="93"/>
    </location>
</feature>
<evidence type="ECO:0000256" key="1">
    <source>
        <dbReference type="SAM" id="MobiDB-lite"/>
    </source>
</evidence>
<dbReference type="Pfam" id="PF14375">
    <property type="entry name" value="Cys_rich_CWC"/>
    <property type="match status" value="1"/>
</dbReference>
<dbReference type="InterPro" id="IPR032720">
    <property type="entry name" value="Cys_rich_CWC"/>
</dbReference>
<evidence type="ECO:0000313" key="3">
    <source>
        <dbReference type="Proteomes" id="UP000766595"/>
    </source>
</evidence>
<protein>
    <submittedName>
        <fullName evidence="2">Cysteine-rich CWC family protein</fullName>
    </submittedName>
</protein>
<comment type="caution">
    <text evidence="2">The sequence shown here is derived from an EMBL/GenBank/DDBJ whole genome shotgun (WGS) entry which is preliminary data.</text>
</comment>
<keyword evidence="3" id="KW-1185">Reference proteome</keyword>
<accession>A0A947D4H8</accession>
<evidence type="ECO:0000313" key="2">
    <source>
        <dbReference type="EMBL" id="MBT9287992.1"/>
    </source>
</evidence>
<feature type="region of interest" description="Disordered" evidence="1">
    <location>
        <begin position="70"/>
        <end position="93"/>
    </location>
</feature>
<proteinExistence type="predicted"/>
<name>A0A947D4H8_9HYPH</name>
<organism evidence="2 3">
    <name type="scientific">Prosthecodimorpha staleyi</name>
    <dbReference type="NCBI Taxonomy" id="2840188"/>
    <lineage>
        <taxon>Bacteria</taxon>
        <taxon>Pseudomonadati</taxon>
        <taxon>Pseudomonadota</taxon>
        <taxon>Alphaproteobacteria</taxon>
        <taxon>Hyphomicrobiales</taxon>
        <taxon>Ancalomicrobiaceae</taxon>
        <taxon>Prosthecodimorpha</taxon>
    </lineage>
</organism>
<sequence length="93" mass="9749">MPSAAAASRRIACSRCGAEFGCRNDGSGRCWCGQEAFRLPVPLPPGVGPFDDCLCPDCIRIVAAELTALGHGPQAKPTDSQEPAFERAGEACR</sequence>
<reference evidence="2 3" key="1">
    <citation type="submission" date="2021-06" db="EMBL/GenBank/DDBJ databases">
        <authorList>
            <person name="Grouzdev D.S."/>
            <person name="Koziaeva V."/>
        </authorList>
    </citation>
    <scope>NUCLEOTIDE SEQUENCE [LARGE SCALE GENOMIC DNA]</scope>
    <source>
        <strain evidence="2 3">22</strain>
    </source>
</reference>
<dbReference type="EMBL" id="JAHHZF010000001">
    <property type="protein sequence ID" value="MBT9287992.1"/>
    <property type="molecule type" value="Genomic_DNA"/>
</dbReference>